<gene>
    <name evidence="2" type="primary">hypC</name>
    <name evidence="2" type="ORF">C1702_09505</name>
    <name evidence="3" type="ORF">EV676_10841</name>
</gene>
<dbReference type="Proteomes" id="UP000294772">
    <property type="component" value="Unassembled WGS sequence"/>
</dbReference>
<dbReference type="SUPFAM" id="SSF159127">
    <property type="entry name" value="HupF/HypC-like"/>
    <property type="match status" value="1"/>
</dbReference>
<proteinExistence type="inferred from homology"/>
<dbReference type="GO" id="GO:0051604">
    <property type="term" value="P:protein maturation"/>
    <property type="evidence" value="ECO:0007669"/>
    <property type="project" value="TreeGrafter"/>
</dbReference>
<dbReference type="EMBL" id="PSNY01000008">
    <property type="protein sequence ID" value="PPE70077.1"/>
    <property type="molecule type" value="Genomic_DNA"/>
</dbReference>
<dbReference type="InterPro" id="IPR019812">
    <property type="entry name" value="Hydgase_assmbl_chp_CS"/>
</dbReference>
<accession>A0A2S5T5C9</accession>
<dbReference type="OrthoDB" id="9806017at2"/>
<sequence>MCIGIPMQVIEAADGLARCTGRKGEQQVRTALVGEVAPGDWVLVFLDSAVERLDATRAAEIEATLDLVDQALAGGDAQAPAAFALPSAMSADLLQQLTGGARAAAPATREPRDP</sequence>
<dbReference type="NCBIfam" id="TIGR00074">
    <property type="entry name" value="hypC_hupF"/>
    <property type="match status" value="1"/>
</dbReference>
<comment type="similarity">
    <text evidence="1">Belongs to the HupF/HypC family.</text>
</comment>
<reference evidence="2 4" key="1">
    <citation type="submission" date="2018-02" db="EMBL/GenBank/DDBJ databases">
        <title>Reclassifiation of [Polyangium] brachysporum DSM 7029 as Guopingzhaonella breviflexa gen. nov., sp. nov., a member of the family Comamonadaceae.</title>
        <authorList>
            <person name="Tang B."/>
        </authorList>
    </citation>
    <scope>NUCLEOTIDE SEQUENCE [LARGE SCALE GENOMIC DNA]</scope>
    <source>
        <strain evidence="2 4">DSM 15344</strain>
    </source>
</reference>
<dbReference type="Gene3D" id="2.30.30.140">
    <property type="match status" value="1"/>
</dbReference>
<protein>
    <submittedName>
        <fullName evidence="3">Hydrogenase expression/formation protein HypC</fullName>
    </submittedName>
    <submittedName>
        <fullName evidence="2">HypC/HybG/HupF family hydrogenase formation chaperone</fullName>
    </submittedName>
</protein>
<comment type="caution">
    <text evidence="2">The sequence shown here is derived from an EMBL/GenBank/DDBJ whole genome shotgun (WGS) entry which is preliminary data.</text>
</comment>
<dbReference type="PANTHER" id="PTHR35177">
    <property type="entry name" value="HYDROGENASE MATURATION FACTOR HYBG"/>
    <property type="match status" value="1"/>
</dbReference>
<dbReference type="Pfam" id="PF01455">
    <property type="entry name" value="HupF_HypC"/>
    <property type="match status" value="1"/>
</dbReference>
<organism evidence="2 4">
    <name type="scientific">Caldimonas thermodepolymerans</name>
    <dbReference type="NCBI Taxonomy" id="215580"/>
    <lineage>
        <taxon>Bacteria</taxon>
        <taxon>Pseudomonadati</taxon>
        <taxon>Pseudomonadota</taxon>
        <taxon>Betaproteobacteria</taxon>
        <taxon>Burkholderiales</taxon>
        <taxon>Sphaerotilaceae</taxon>
        <taxon>Caldimonas</taxon>
    </lineage>
</organism>
<dbReference type="GO" id="GO:1902670">
    <property type="term" value="F:carbon dioxide binding"/>
    <property type="evidence" value="ECO:0007669"/>
    <property type="project" value="TreeGrafter"/>
</dbReference>
<evidence type="ECO:0000313" key="2">
    <source>
        <dbReference type="EMBL" id="PPE70077.1"/>
    </source>
</evidence>
<dbReference type="PROSITE" id="PS01097">
    <property type="entry name" value="HUPF_HYPC"/>
    <property type="match status" value="1"/>
</dbReference>
<dbReference type="InterPro" id="IPR001109">
    <property type="entry name" value="Hydrogenase_HupF/HypC"/>
</dbReference>
<reference evidence="3 5" key="2">
    <citation type="submission" date="2019-03" db="EMBL/GenBank/DDBJ databases">
        <title>Genomic Encyclopedia of Type Strains, Phase IV (KMG-IV): sequencing the most valuable type-strain genomes for metagenomic binning, comparative biology and taxonomic classification.</title>
        <authorList>
            <person name="Goeker M."/>
        </authorList>
    </citation>
    <scope>NUCLEOTIDE SEQUENCE [LARGE SCALE GENOMIC DNA]</scope>
    <source>
        <strain evidence="3 5">DSM 15264</strain>
    </source>
</reference>
<dbReference type="PRINTS" id="PR00445">
    <property type="entry name" value="HUPFHYPC"/>
</dbReference>
<name>A0A2S5T5C9_9BURK</name>
<dbReference type="EMBL" id="SLXF01000008">
    <property type="protein sequence ID" value="TCP05808.1"/>
    <property type="molecule type" value="Genomic_DNA"/>
</dbReference>
<dbReference type="RefSeq" id="WP_104357441.1">
    <property type="nucleotide sequence ID" value="NZ_CALFFA010000035.1"/>
</dbReference>
<dbReference type="PANTHER" id="PTHR35177:SF2">
    <property type="entry name" value="HYDROGENASE MATURATION FACTOR HYBG"/>
    <property type="match status" value="1"/>
</dbReference>
<keyword evidence="4" id="KW-1185">Reference proteome</keyword>
<evidence type="ECO:0000313" key="3">
    <source>
        <dbReference type="EMBL" id="TCP05808.1"/>
    </source>
</evidence>
<evidence type="ECO:0000256" key="1">
    <source>
        <dbReference type="ARBA" id="ARBA00006018"/>
    </source>
</evidence>
<evidence type="ECO:0000313" key="4">
    <source>
        <dbReference type="Proteomes" id="UP000239406"/>
    </source>
</evidence>
<dbReference type="AlphaFoldDB" id="A0A2S5T5C9"/>
<evidence type="ECO:0000313" key="5">
    <source>
        <dbReference type="Proteomes" id="UP000294772"/>
    </source>
</evidence>
<dbReference type="GO" id="GO:0005506">
    <property type="term" value="F:iron ion binding"/>
    <property type="evidence" value="ECO:0007669"/>
    <property type="project" value="TreeGrafter"/>
</dbReference>
<dbReference type="Proteomes" id="UP000239406">
    <property type="component" value="Unassembled WGS sequence"/>
</dbReference>